<protein>
    <submittedName>
        <fullName evidence="1">(African queen) hypothetical protein</fullName>
    </submittedName>
</protein>
<evidence type="ECO:0000313" key="2">
    <source>
        <dbReference type="Proteomes" id="UP000789524"/>
    </source>
</evidence>
<reference evidence="1" key="1">
    <citation type="submission" date="2021-09" db="EMBL/GenBank/DDBJ databases">
        <authorList>
            <person name="Martin H S."/>
        </authorList>
    </citation>
    <scope>NUCLEOTIDE SEQUENCE</scope>
</reference>
<keyword evidence="2" id="KW-1185">Reference proteome</keyword>
<dbReference type="AlphaFoldDB" id="A0A8J2VWB7"/>
<organism evidence="1 2">
    <name type="scientific">Danaus chrysippus</name>
    <name type="common">African queen</name>
    <dbReference type="NCBI Taxonomy" id="151541"/>
    <lineage>
        <taxon>Eukaryota</taxon>
        <taxon>Metazoa</taxon>
        <taxon>Ecdysozoa</taxon>
        <taxon>Arthropoda</taxon>
        <taxon>Hexapoda</taxon>
        <taxon>Insecta</taxon>
        <taxon>Pterygota</taxon>
        <taxon>Neoptera</taxon>
        <taxon>Endopterygota</taxon>
        <taxon>Lepidoptera</taxon>
        <taxon>Glossata</taxon>
        <taxon>Ditrysia</taxon>
        <taxon>Papilionoidea</taxon>
        <taxon>Nymphalidae</taxon>
        <taxon>Danainae</taxon>
        <taxon>Danaini</taxon>
        <taxon>Danaina</taxon>
        <taxon>Danaus</taxon>
        <taxon>Anosia</taxon>
    </lineage>
</organism>
<sequence length="70" mass="8415">MLNPSANFCKDVCAELIHQSEMDHGWRREATGFIVYWWLDQKDGYLKRDLEYDVMNNLRLRTYVGKTSER</sequence>
<accession>A0A8J2VWB7</accession>
<gene>
    <name evidence="1" type="ORF">DCHRY22_LOCUS1938</name>
</gene>
<proteinExistence type="predicted"/>
<comment type="caution">
    <text evidence="1">The sequence shown here is derived from an EMBL/GenBank/DDBJ whole genome shotgun (WGS) entry which is preliminary data.</text>
</comment>
<dbReference type="EMBL" id="CAKASE010000045">
    <property type="protein sequence ID" value="CAG9560228.1"/>
    <property type="molecule type" value="Genomic_DNA"/>
</dbReference>
<dbReference type="Proteomes" id="UP000789524">
    <property type="component" value="Unassembled WGS sequence"/>
</dbReference>
<name>A0A8J2VWB7_9NEOP</name>
<evidence type="ECO:0000313" key="1">
    <source>
        <dbReference type="EMBL" id="CAG9560228.1"/>
    </source>
</evidence>